<evidence type="ECO:0000256" key="4">
    <source>
        <dbReference type="ARBA" id="ARBA00022755"/>
    </source>
</evidence>
<dbReference type="EMBL" id="JADGJQ010000051">
    <property type="protein sequence ID" value="KAJ3175522.1"/>
    <property type="molecule type" value="Genomic_DNA"/>
</dbReference>
<keyword evidence="3" id="KW-0808">Transferase</keyword>
<feature type="domain" description="Formyl transferase N-terminal" evidence="5">
    <location>
        <begin position="10"/>
        <end position="86"/>
    </location>
</feature>
<dbReference type="Proteomes" id="UP001212152">
    <property type="component" value="Unassembled WGS sequence"/>
</dbReference>
<dbReference type="GO" id="GO:0004644">
    <property type="term" value="F:phosphoribosylglycinamide formyltransferase activity"/>
    <property type="evidence" value="ECO:0007669"/>
    <property type="project" value="UniProtKB-EC"/>
</dbReference>
<evidence type="ECO:0000313" key="7">
    <source>
        <dbReference type="Proteomes" id="UP001212152"/>
    </source>
</evidence>
<organism evidence="6 7">
    <name type="scientific">Geranomyces variabilis</name>
    <dbReference type="NCBI Taxonomy" id="109894"/>
    <lineage>
        <taxon>Eukaryota</taxon>
        <taxon>Fungi</taxon>
        <taxon>Fungi incertae sedis</taxon>
        <taxon>Chytridiomycota</taxon>
        <taxon>Chytridiomycota incertae sedis</taxon>
        <taxon>Chytridiomycetes</taxon>
        <taxon>Spizellomycetales</taxon>
        <taxon>Powellomycetaceae</taxon>
        <taxon>Geranomyces</taxon>
    </lineage>
</organism>
<dbReference type="Pfam" id="PF00551">
    <property type="entry name" value="Formyl_trans_N"/>
    <property type="match status" value="2"/>
</dbReference>
<evidence type="ECO:0000256" key="3">
    <source>
        <dbReference type="ARBA" id="ARBA00022679"/>
    </source>
</evidence>
<dbReference type="InterPro" id="IPR002376">
    <property type="entry name" value="Formyl_transf_N"/>
</dbReference>
<dbReference type="HAMAP" id="MF_01930">
    <property type="entry name" value="PurN"/>
    <property type="match status" value="1"/>
</dbReference>
<comment type="caution">
    <text evidence="6">The sequence shown here is derived from an EMBL/GenBank/DDBJ whole genome shotgun (WGS) entry which is preliminary data.</text>
</comment>
<dbReference type="InterPro" id="IPR004607">
    <property type="entry name" value="GART"/>
</dbReference>
<accession>A0AAD5TGK3</accession>
<dbReference type="AlphaFoldDB" id="A0AAD5TGK3"/>
<sequence length="231" mass="24775">MPSQPPPPPRIVVLISGSGTNLQAIIDAIAAHTLHARIALVVSNRKNAYGLVRAQTAQIPTCTVSLPQFKAANRSRVDFDLDVAQKIKQHLRDEAGESRGGGGGGDDEEILIVLAGWMHILSSEFITQFPAGRIINLHPALPGAFDGARAIERAFEAAQEKKITQTGVMVHRVIPEVDAGEVVVQEAVPISDGDTLQALEERIHAVEHRLIVEGVRVMLGQPQKGPAGMTH</sequence>
<reference evidence="6" key="1">
    <citation type="submission" date="2020-05" db="EMBL/GenBank/DDBJ databases">
        <title>Phylogenomic resolution of chytrid fungi.</title>
        <authorList>
            <person name="Stajich J.E."/>
            <person name="Amses K."/>
            <person name="Simmons R."/>
            <person name="Seto K."/>
            <person name="Myers J."/>
            <person name="Bonds A."/>
            <person name="Quandt C.A."/>
            <person name="Barry K."/>
            <person name="Liu P."/>
            <person name="Grigoriev I."/>
            <person name="Longcore J.E."/>
            <person name="James T.Y."/>
        </authorList>
    </citation>
    <scope>NUCLEOTIDE SEQUENCE</scope>
    <source>
        <strain evidence="6">JEL0379</strain>
    </source>
</reference>
<evidence type="ECO:0000256" key="1">
    <source>
        <dbReference type="ARBA" id="ARBA00005054"/>
    </source>
</evidence>
<name>A0AAD5TGK3_9FUNG</name>
<keyword evidence="4" id="KW-0658">Purine biosynthesis</keyword>
<dbReference type="Gene3D" id="3.40.50.170">
    <property type="entry name" value="Formyl transferase, N-terminal domain"/>
    <property type="match status" value="1"/>
</dbReference>
<dbReference type="PANTHER" id="PTHR43369:SF2">
    <property type="entry name" value="PHOSPHORIBOSYLGLYCINAMIDE FORMYLTRANSFERASE"/>
    <property type="match status" value="1"/>
</dbReference>
<comment type="pathway">
    <text evidence="1">Purine metabolism; IMP biosynthesis via de novo pathway; N(2)-formyl-N(1)-(5-phospho-D-ribosyl)glycinamide from N(1)-(5-phospho-D-ribosyl)glycinamide (10-formyl THF route): step 1/1.</text>
</comment>
<dbReference type="SUPFAM" id="SSF53328">
    <property type="entry name" value="Formyltransferase"/>
    <property type="match status" value="1"/>
</dbReference>
<evidence type="ECO:0000259" key="5">
    <source>
        <dbReference type="Pfam" id="PF00551"/>
    </source>
</evidence>
<dbReference type="GO" id="GO:0006189">
    <property type="term" value="P:'de novo' IMP biosynthetic process"/>
    <property type="evidence" value="ECO:0007669"/>
    <property type="project" value="InterPro"/>
</dbReference>
<protein>
    <recommendedName>
        <fullName evidence="2">phosphoribosylglycinamide formyltransferase 1</fullName>
        <ecNumber evidence="2">2.1.2.2</ecNumber>
    </recommendedName>
</protein>
<evidence type="ECO:0000313" key="6">
    <source>
        <dbReference type="EMBL" id="KAJ3175522.1"/>
    </source>
</evidence>
<dbReference type="PANTHER" id="PTHR43369">
    <property type="entry name" value="PHOSPHORIBOSYLGLYCINAMIDE FORMYLTRANSFERASE"/>
    <property type="match status" value="1"/>
</dbReference>
<evidence type="ECO:0000256" key="2">
    <source>
        <dbReference type="ARBA" id="ARBA00012254"/>
    </source>
</evidence>
<dbReference type="InterPro" id="IPR036477">
    <property type="entry name" value="Formyl_transf_N_sf"/>
</dbReference>
<keyword evidence="7" id="KW-1185">Reference proteome</keyword>
<feature type="domain" description="Formyl transferase N-terminal" evidence="5">
    <location>
        <begin position="111"/>
        <end position="213"/>
    </location>
</feature>
<proteinExistence type="inferred from homology"/>
<gene>
    <name evidence="6" type="ORF">HDU87_006185</name>
</gene>
<dbReference type="CDD" id="cd08645">
    <property type="entry name" value="FMT_core_GART"/>
    <property type="match status" value="1"/>
</dbReference>
<dbReference type="EC" id="2.1.2.2" evidence="2"/>
<dbReference type="GO" id="GO:0005737">
    <property type="term" value="C:cytoplasm"/>
    <property type="evidence" value="ECO:0007669"/>
    <property type="project" value="TreeGrafter"/>
</dbReference>